<dbReference type="RefSeq" id="WP_157167040.1">
    <property type="nucleotide sequence ID" value="NZ_WPNZ01000012.1"/>
</dbReference>
<keyword evidence="2" id="KW-1185">Reference proteome</keyword>
<comment type="caution">
    <text evidence="1">The sequence shown here is derived from an EMBL/GenBank/DDBJ whole genome shotgun (WGS) entry which is preliminary data.</text>
</comment>
<protein>
    <submittedName>
        <fullName evidence="1">Uncharacterized protein</fullName>
    </submittedName>
</protein>
<organism evidence="1 2">
    <name type="scientific">Streptomyces typhae</name>
    <dbReference type="NCBI Taxonomy" id="2681492"/>
    <lineage>
        <taxon>Bacteria</taxon>
        <taxon>Bacillati</taxon>
        <taxon>Actinomycetota</taxon>
        <taxon>Actinomycetes</taxon>
        <taxon>Kitasatosporales</taxon>
        <taxon>Streptomycetaceae</taxon>
        <taxon>Streptomyces</taxon>
    </lineage>
</organism>
<evidence type="ECO:0000313" key="1">
    <source>
        <dbReference type="EMBL" id="MVO87409.1"/>
    </source>
</evidence>
<reference evidence="1 2" key="1">
    <citation type="submission" date="2019-11" db="EMBL/GenBank/DDBJ databases">
        <title>Streptomyces typhae sp. nov., a novel endophytic actinomycete isolated from the root of cattail pollen (Typha angustifolia L.).</title>
        <authorList>
            <person name="Peng C."/>
        </authorList>
    </citation>
    <scope>NUCLEOTIDE SEQUENCE [LARGE SCALE GENOMIC DNA]</scope>
    <source>
        <strain evidence="2">p1417</strain>
    </source>
</reference>
<name>A0A6L6X182_9ACTN</name>
<dbReference type="Proteomes" id="UP000483802">
    <property type="component" value="Unassembled WGS sequence"/>
</dbReference>
<gene>
    <name evidence="1" type="ORF">GPA10_22245</name>
</gene>
<accession>A0A6L6X182</accession>
<sequence length="52" mass="5589">MQAIAKDLICGELSYDGTRLVEISGAVALGSGEIESDSDRETTRQVLAYQEV</sequence>
<dbReference type="AlphaFoldDB" id="A0A6L6X182"/>
<evidence type="ECO:0000313" key="2">
    <source>
        <dbReference type="Proteomes" id="UP000483802"/>
    </source>
</evidence>
<proteinExistence type="predicted"/>
<dbReference type="EMBL" id="WPNZ01000012">
    <property type="protein sequence ID" value="MVO87409.1"/>
    <property type="molecule type" value="Genomic_DNA"/>
</dbReference>